<dbReference type="EMBL" id="CP020811">
    <property type="protein sequence ID" value="ART74395.1"/>
    <property type="molecule type" value="Genomic_DNA"/>
</dbReference>
<keyword evidence="3" id="KW-1185">Reference proteome</keyword>
<name>A0A1Y0CHJ7_9MYCO</name>
<keyword evidence="2" id="KW-0614">Plasmid</keyword>
<feature type="region of interest" description="Disordered" evidence="1">
    <location>
        <begin position="143"/>
        <end position="165"/>
    </location>
</feature>
<organism evidence="2 3">
    <name type="scientific">Mycobacterium dioxanotrophicus</name>
    <dbReference type="NCBI Taxonomy" id="482462"/>
    <lineage>
        <taxon>Bacteria</taxon>
        <taxon>Bacillati</taxon>
        <taxon>Actinomycetota</taxon>
        <taxon>Actinomycetes</taxon>
        <taxon>Mycobacteriales</taxon>
        <taxon>Mycobacteriaceae</taxon>
        <taxon>Mycobacterium</taxon>
    </lineage>
</organism>
<evidence type="ECO:0000313" key="2">
    <source>
        <dbReference type="EMBL" id="ART74395.1"/>
    </source>
</evidence>
<evidence type="ECO:0000256" key="1">
    <source>
        <dbReference type="SAM" id="MobiDB-lite"/>
    </source>
</evidence>
<proteinExistence type="predicted"/>
<dbReference type="AlphaFoldDB" id="A0A1Y0CHJ7"/>
<protein>
    <submittedName>
        <fullName evidence="2">Uncharacterized protein</fullName>
    </submittedName>
</protein>
<dbReference type="KEGG" id="mdx:BTO20_37900"/>
<dbReference type="Proteomes" id="UP000195331">
    <property type="component" value="Plasmid unnamed2"/>
</dbReference>
<geneLocation type="plasmid" evidence="2 3">
    <name>unnamed2</name>
</geneLocation>
<reference evidence="2 3" key="1">
    <citation type="submission" date="2017-04" db="EMBL/GenBank/DDBJ databases">
        <title>Whole Genome Sequence of 1,4-Dioxane Degrading Bacterium Mycobacterium dioxanotrophicus PH-06.</title>
        <authorList>
            <person name="He Y."/>
        </authorList>
    </citation>
    <scope>NUCLEOTIDE SEQUENCE [LARGE SCALE GENOMIC DNA]</scope>
    <source>
        <strain evidence="2 3">PH-06</strain>
        <plasmid evidence="2 3">unnamed2</plasmid>
    </source>
</reference>
<evidence type="ECO:0000313" key="3">
    <source>
        <dbReference type="Proteomes" id="UP000195331"/>
    </source>
</evidence>
<gene>
    <name evidence="2" type="ORF">BTO20_37900</name>
</gene>
<sequence length="165" mass="18258">MLCSAYSPGMARFAPVRNVAGIALFRNWNTTKGQRMTDTIIDKDIRERLRLMRELLGKAESTLGEDFGSAIADPVARRGNAAAIRADYLAKLQRVSGWALRDAVTDGLQHGMTWRWMGTASQLPVGTLHRQYNAGGRIVVHDDVTQEPDYSAPQPLSESEDARSQ</sequence>
<accession>A0A1Y0CHJ7</accession>